<sequence>MRKLKERVLFRDSSLRLAVCPFITLKLKYKRCNPDETGKYPYTDSLECALKTLKAGGPLKFYTEFPVYCVRIAPHVMLEQKSLDFIGGKLTEVFLVDDNGQPVTTVEERLGCKRELFDSVAIQLLLWMLKMVTNGIDQCELLLKLYLPFLGPIVLPQRGELHPYRPITL</sequence>
<proteinExistence type="predicted"/>
<dbReference type="SUPFAM" id="SSF103506">
    <property type="entry name" value="Mitochondrial carrier"/>
    <property type="match status" value="1"/>
</dbReference>
<keyword evidence="5" id="KW-1185">Reference proteome</keyword>
<dbReference type="OrthoDB" id="756301at2759"/>
<evidence type="ECO:0000313" key="4">
    <source>
        <dbReference type="EMBL" id="KAF9605763.1"/>
    </source>
</evidence>
<accession>A0A835HWQ8</accession>
<gene>
    <name evidence="4" type="ORF">IFM89_018429</name>
</gene>
<keyword evidence="3" id="KW-0472">Membrane</keyword>
<evidence type="ECO:0000313" key="5">
    <source>
        <dbReference type="Proteomes" id="UP000631114"/>
    </source>
</evidence>
<evidence type="ECO:0000256" key="3">
    <source>
        <dbReference type="ARBA" id="ARBA00023136"/>
    </source>
</evidence>
<organism evidence="4 5">
    <name type="scientific">Coptis chinensis</name>
    <dbReference type="NCBI Taxonomy" id="261450"/>
    <lineage>
        <taxon>Eukaryota</taxon>
        <taxon>Viridiplantae</taxon>
        <taxon>Streptophyta</taxon>
        <taxon>Embryophyta</taxon>
        <taxon>Tracheophyta</taxon>
        <taxon>Spermatophyta</taxon>
        <taxon>Magnoliopsida</taxon>
        <taxon>Ranunculales</taxon>
        <taxon>Ranunculaceae</taxon>
        <taxon>Coptidoideae</taxon>
        <taxon>Coptis</taxon>
    </lineage>
</organism>
<evidence type="ECO:0000256" key="1">
    <source>
        <dbReference type="ARBA" id="ARBA00004370"/>
    </source>
</evidence>
<dbReference type="InterPro" id="IPR023395">
    <property type="entry name" value="MCP_dom_sf"/>
</dbReference>
<reference evidence="4 5" key="1">
    <citation type="submission" date="2020-10" db="EMBL/GenBank/DDBJ databases">
        <title>The Coptis chinensis genome and diversification of protoberbering-type alkaloids.</title>
        <authorList>
            <person name="Wang B."/>
            <person name="Shu S."/>
            <person name="Song C."/>
            <person name="Liu Y."/>
        </authorList>
    </citation>
    <scope>NUCLEOTIDE SEQUENCE [LARGE SCALE GENOMIC DNA]</scope>
    <source>
        <strain evidence="4">HL-2020</strain>
        <tissue evidence="4">Leaf</tissue>
    </source>
</reference>
<comment type="subcellular location">
    <subcellularLocation>
        <location evidence="1">Membrane</location>
    </subcellularLocation>
</comment>
<dbReference type="AlphaFoldDB" id="A0A835HWQ8"/>
<evidence type="ECO:0000256" key="2">
    <source>
        <dbReference type="ARBA" id="ARBA00022692"/>
    </source>
</evidence>
<dbReference type="Proteomes" id="UP000631114">
    <property type="component" value="Unassembled WGS sequence"/>
</dbReference>
<keyword evidence="2" id="KW-0812">Transmembrane</keyword>
<name>A0A835HWQ8_9MAGN</name>
<dbReference type="GO" id="GO:0016020">
    <property type="term" value="C:membrane"/>
    <property type="evidence" value="ECO:0007669"/>
    <property type="project" value="UniProtKB-SubCell"/>
</dbReference>
<protein>
    <submittedName>
        <fullName evidence="4">Uncharacterized protein</fullName>
    </submittedName>
</protein>
<comment type="caution">
    <text evidence="4">The sequence shown here is derived from an EMBL/GenBank/DDBJ whole genome shotgun (WGS) entry which is preliminary data.</text>
</comment>
<dbReference type="EMBL" id="JADFTS010000005">
    <property type="protein sequence ID" value="KAF9605763.1"/>
    <property type="molecule type" value="Genomic_DNA"/>
</dbReference>